<proteinExistence type="predicted"/>
<evidence type="ECO:0000313" key="2">
    <source>
        <dbReference type="EMBL" id="HGF35384.1"/>
    </source>
</evidence>
<evidence type="ECO:0000256" key="1">
    <source>
        <dbReference type="SAM" id="Phobius"/>
    </source>
</evidence>
<sequence>MSDLGKMLIILGVIIAVVGLILLAAPKIPWLGKLPGDFVYRGERFTFYFPLATSILLSIILSLILYLFRK</sequence>
<organism evidence="2">
    <name type="scientific">Desulfobacca acetoxidans</name>
    <dbReference type="NCBI Taxonomy" id="60893"/>
    <lineage>
        <taxon>Bacteria</taxon>
        <taxon>Pseudomonadati</taxon>
        <taxon>Thermodesulfobacteriota</taxon>
        <taxon>Desulfobaccia</taxon>
        <taxon>Desulfobaccales</taxon>
        <taxon>Desulfobaccaceae</taxon>
        <taxon>Desulfobacca</taxon>
    </lineage>
</organism>
<keyword evidence="1" id="KW-0472">Membrane</keyword>
<dbReference type="PANTHER" id="PTHR36443">
    <property type="entry name" value="BSR5223 PROTEIN"/>
    <property type="match status" value="1"/>
</dbReference>
<dbReference type="PANTHER" id="PTHR36443:SF1">
    <property type="entry name" value="BSR5223 PROTEIN"/>
    <property type="match status" value="1"/>
</dbReference>
<dbReference type="AlphaFoldDB" id="A0A7C3Z0D4"/>
<accession>A0A7C3Z0D4</accession>
<dbReference type="InterPro" id="IPR021320">
    <property type="entry name" value="DUF2905"/>
</dbReference>
<keyword evidence="1" id="KW-0812">Transmembrane</keyword>
<gene>
    <name evidence="2" type="ORF">ENW96_13565</name>
</gene>
<reference evidence="2" key="1">
    <citation type="journal article" date="2020" name="mSystems">
        <title>Genome- and Community-Level Interaction Insights into Carbon Utilization and Element Cycling Functions of Hydrothermarchaeota in Hydrothermal Sediment.</title>
        <authorList>
            <person name="Zhou Z."/>
            <person name="Liu Y."/>
            <person name="Xu W."/>
            <person name="Pan J."/>
            <person name="Luo Z.H."/>
            <person name="Li M."/>
        </authorList>
    </citation>
    <scope>NUCLEOTIDE SEQUENCE [LARGE SCALE GENOMIC DNA]</scope>
    <source>
        <strain evidence="2">SpSt-897</strain>
    </source>
</reference>
<comment type="caution">
    <text evidence="2">The sequence shown here is derived from an EMBL/GenBank/DDBJ whole genome shotgun (WGS) entry which is preliminary data.</text>
</comment>
<keyword evidence="1" id="KW-1133">Transmembrane helix</keyword>
<dbReference type="Pfam" id="PF11146">
    <property type="entry name" value="DUF2905"/>
    <property type="match status" value="1"/>
</dbReference>
<name>A0A7C3Z0D4_9BACT</name>
<feature type="transmembrane region" description="Helical" evidence="1">
    <location>
        <begin position="7"/>
        <end position="25"/>
    </location>
</feature>
<protein>
    <submittedName>
        <fullName evidence="2">DUF2905 domain-containing protein</fullName>
    </submittedName>
</protein>
<dbReference type="EMBL" id="DTMF01000325">
    <property type="protein sequence ID" value="HGF35384.1"/>
    <property type="molecule type" value="Genomic_DNA"/>
</dbReference>
<feature type="transmembrane region" description="Helical" evidence="1">
    <location>
        <begin position="45"/>
        <end position="68"/>
    </location>
</feature>